<organism evidence="4 5">
    <name type="scientific">Zhongshania aquimaris</name>
    <dbReference type="NCBI Taxonomy" id="2857107"/>
    <lineage>
        <taxon>Bacteria</taxon>
        <taxon>Pseudomonadati</taxon>
        <taxon>Pseudomonadota</taxon>
        <taxon>Gammaproteobacteria</taxon>
        <taxon>Cellvibrionales</taxon>
        <taxon>Spongiibacteraceae</taxon>
        <taxon>Zhongshania</taxon>
    </lineage>
</organism>
<evidence type="ECO:0000259" key="3">
    <source>
        <dbReference type="PROSITE" id="PS50977"/>
    </source>
</evidence>
<name>A0ABS6VP82_9GAMM</name>
<protein>
    <submittedName>
        <fullName evidence="4">TetR family transcriptional regulator</fullName>
    </submittedName>
</protein>
<feature type="domain" description="HTH tetR-type" evidence="3">
    <location>
        <begin position="18"/>
        <end position="78"/>
    </location>
</feature>
<accession>A0ABS6VP82</accession>
<sequence length="257" mass="28770">MSRGISTVKARQVGRPRKITREKIISSALSVLENDGYSSLNIRAIAKEMGVNHATLYNYIDDIGQLEQEALQHLVAKIPIPNRSCATPLRIQLIEHFLCIREIQLRYPKFCHSPSGSKKWQMQMHLLLQVLDSICTDDSQVQLAVVGYNAILGVVCLQAERTRSTGNDAPIMSDIEAIAALPREQFATFFRQIESKMGLGKEVVSFSHRLNHLIDRLMPEMAAIDESALEELESKYLSNQANGFPSYAAQKNGSKQD</sequence>
<evidence type="ECO:0000313" key="5">
    <source>
        <dbReference type="Proteomes" id="UP001166291"/>
    </source>
</evidence>
<dbReference type="EMBL" id="JAHWDQ010000001">
    <property type="protein sequence ID" value="MBW2940127.1"/>
    <property type="molecule type" value="Genomic_DNA"/>
</dbReference>
<gene>
    <name evidence="4" type="ORF">KXJ70_05035</name>
</gene>
<evidence type="ECO:0000256" key="1">
    <source>
        <dbReference type="ARBA" id="ARBA00023125"/>
    </source>
</evidence>
<dbReference type="RefSeq" id="WP_219042348.1">
    <property type="nucleotide sequence ID" value="NZ_JAHWDQ010000001.1"/>
</dbReference>
<comment type="caution">
    <text evidence="4">The sequence shown here is derived from an EMBL/GenBank/DDBJ whole genome shotgun (WGS) entry which is preliminary data.</text>
</comment>
<dbReference type="InterPro" id="IPR001647">
    <property type="entry name" value="HTH_TetR"/>
</dbReference>
<feature type="DNA-binding region" description="H-T-H motif" evidence="2">
    <location>
        <begin position="41"/>
        <end position="60"/>
    </location>
</feature>
<proteinExistence type="predicted"/>
<evidence type="ECO:0000313" key="4">
    <source>
        <dbReference type="EMBL" id="MBW2940127.1"/>
    </source>
</evidence>
<dbReference type="Pfam" id="PF00440">
    <property type="entry name" value="TetR_N"/>
    <property type="match status" value="1"/>
</dbReference>
<dbReference type="Proteomes" id="UP001166291">
    <property type="component" value="Unassembled WGS sequence"/>
</dbReference>
<keyword evidence="5" id="KW-1185">Reference proteome</keyword>
<dbReference type="PROSITE" id="PS50977">
    <property type="entry name" value="HTH_TETR_2"/>
    <property type="match status" value="1"/>
</dbReference>
<reference evidence="4" key="1">
    <citation type="submission" date="2021-07" db="EMBL/GenBank/DDBJ databases">
        <title>Zhongshania sp. CAU 1632 isolated from seawater.</title>
        <authorList>
            <person name="Kim W."/>
        </authorList>
    </citation>
    <scope>NUCLEOTIDE SEQUENCE</scope>
    <source>
        <strain evidence="4">CAU 1632</strain>
    </source>
</reference>
<keyword evidence="1 2" id="KW-0238">DNA-binding</keyword>
<evidence type="ECO:0000256" key="2">
    <source>
        <dbReference type="PROSITE-ProRule" id="PRU00335"/>
    </source>
</evidence>